<proteinExistence type="predicted"/>
<feature type="signal peptide" evidence="1">
    <location>
        <begin position="1"/>
        <end position="19"/>
    </location>
</feature>
<gene>
    <name evidence="3" type="ORF">GCM10011514_43650</name>
</gene>
<feature type="chain" id="PRO_5038001566" description="DUF4440 domain-containing protein" evidence="1">
    <location>
        <begin position="20"/>
        <end position="144"/>
    </location>
</feature>
<protein>
    <recommendedName>
        <fullName evidence="2">DUF4440 domain-containing protein</fullName>
    </recommendedName>
</protein>
<organism evidence="3 4">
    <name type="scientific">Emticicia aquatilis</name>
    <dbReference type="NCBI Taxonomy" id="1537369"/>
    <lineage>
        <taxon>Bacteria</taxon>
        <taxon>Pseudomonadati</taxon>
        <taxon>Bacteroidota</taxon>
        <taxon>Cytophagia</taxon>
        <taxon>Cytophagales</taxon>
        <taxon>Leadbetterellaceae</taxon>
        <taxon>Emticicia</taxon>
    </lineage>
</organism>
<reference evidence="3" key="2">
    <citation type="submission" date="2020-09" db="EMBL/GenBank/DDBJ databases">
        <authorList>
            <person name="Sun Q."/>
            <person name="Zhou Y."/>
        </authorList>
    </citation>
    <scope>NUCLEOTIDE SEQUENCE</scope>
    <source>
        <strain evidence="3">CGMCC 1.15958</strain>
    </source>
</reference>
<evidence type="ECO:0000259" key="2">
    <source>
        <dbReference type="Pfam" id="PF14534"/>
    </source>
</evidence>
<evidence type="ECO:0000313" key="3">
    <source>
        <dbReference type="EMBL" id="GGD74916.1"/>
    </source>
</evidence>
<dbReference type="SUPFAM" id="SSF54427">
    <property type="entry name" value="NTF2-like"/>
    <property type="match status" value="1"/>
</dbReference>
<comment type="caution">
    <text evidence="3">The sequence shown here is derived from an EMBL/GenBank/DDBJ whole genome shotgun (WGS) entry which is preliminary data.</text>
</comment>
<dbReference type="Proteomes" id="UP000609064">
    <property type="component" value="Unassembled WGS sequence"/>
</dbReference>
<name>A0A916Z3W1_9BACT</name>
<evidence type="ECO:0000256" key="1">
    <source>
        <dbReference type="SAM" id="SignalP"/>
    </source>
</evidence>
<dbReference type="InterPro" id="IPR027843">
    <property type="entry name" value="DUF4440"/>
</dbReference>
<dbReference type="AlphaFoldDB" id="A0A916Z3W1"/>
<keyword evidence="4" id="KW-1185">Reference proteome</keyword>
<keyword evidence="1" id="KW-0732">Signal</keyword>
<dbReference type="Pfam" id="PF14534">
    <property type="entry name" value="DUF4440"/>
    <property type="match status" value="1"/>
</dbReference>
<reference evidence="3" key="1">
    <citation type="journal article" date="2014" name="Int. J. Syst. Evol. Microbiol.">
        <title>Complete genome sequence of Corynebacterium casei LMG S-19264T (=DSM 44701T), isolated from a smear-ripened cheese.</title>
        <authorList>
            <consortium name="US DOE Joint Genome Institute (JGI-PGF)"/>
            <person name="Walter F."/>
            <person name="Albersmeier A."/>
            <person name="Kalinowski J."/>
            <person name="Ruckert C."/>
        </authorList>
    </citation>
    <scope>NUCLEOTIDE SEQUENCE</scope>
    <source>
        <strain evidence="3">CGMCC 1.15958</strain>
    </source>
</reference>
<feature type="domain" description="DUF4440" evidence="2">
    <location>
        <begin position="26"/>
        <end position="134"/>
    </location>
</feature>
<dbReference type="RefSeq" id="WP_188769408.1">
    <property type="nucleotide sequence ID" value="NZ_BMKK01000011.1"/>
</dbReference>
<dbReference type="InterPro" id="IPR032710">
    <property type="entry name" value="NTF2-like_dom_sf"/>
</dbReference>
<dbReference type="EMBL" id="BMKK01000011">
    <property type="protein sequence ID" value="GGD74916.1"/>
    <property type="molecule type" value="Genomic_DNA"/>
</dbReference>
<sequence length="144" mass="16137">MKKILILALSLIIGQTALAQNTKADVEALERKRFAAQVSKDFDFLEKVFADDLVYTHSSGKQDNKQAYIQSIRDGKSVYDKIDVEEIIVRDYGKTAVVNGKVTITQGTASGKPTILPLRYTVVYNKNGKKGWQLNTWQSLKLVN</sequence>
<dbReference type="Gene3D" id="3.10.450.50">
    <property type="match status" value="1"/>
</dbReference>
<evidence type="ECO:0000313" key="4">
    <source>
        <dbReference type="Proteomes" id="UP000609064"/>
    </source>
</evidence>
<accession>A0A916Z3W1</accession>